<dbReference type="Pfam" id="PF01592">
    <property type="entry name" value="NifU_N"/>
    <property type="match status" value="1"/>
</dbReference>
<evidence type="ECO:0000259" key="12">
    <source>
        <dbReference type="Pfam" id="PF04324"/>
    </source>
</evidence>
<accession>A0A1X9SKR3</accession>
<feature type="binding site" evidence="9">
    <location>
        <position position="161"/>
    </location>
    <ligand>
        <name>[2Fe-2S] cluster</name>
        <dbReference type="ChEBI" id="CHEBI:190135"/>
    </ligand>
</feature>
<dbReference type="Pfam" id="PF01106">
    <property type="entry name" value="NifU"/>
    <property type="match status" value="1"/>
</dbReference>
<dbReference type="Gene3D" id="1.10.10.1100">
    <property type="entry name" value="BFD-like [2Fe-2S]-binding domain"/>
    <property type="match status" value="1"/>
</dbReference>
<comment type="similarity">
    <text evidence="8">Belongs to the NifU family.</text>
</comment>
<gene>
    <name evidence="13" type="primary">iscU</name>
    <name evidence="13" type="ORF">CLAN_0039</name>
</gene>
<dbReference type="InterPro" id="IPR041854">
    <property type="entry name" value="BFD-like_2Fe2S-bd_dom_sf"/>
</dbReference>
<evidence type="ECO:0000256" key="8">
    <source>
        <dbReference type="PIRNR" id="PIRNR000375"/>
    </source>
</evidence>
<feature type="domain" description="BFD-like [2Fe-2S]-binding" evidence="12">
    <location>
        <begin position="159"/>
        <end position="201"/>
    </location>
</feature>
<dbReference type="GO" id="GO:0051537">
    <property type="term" value="F:2 iron, 2 sulfur cluster binding"/>
    <property type="evidence" value="ECO:0007669"/>
    <property type="project" value="UniProtKB-KW"/>
</dbReference>
<comment type="cofactor">
    <cofactor evidence="7">
        <name>[2Fe-2S] cluster</name>
        <dbReference type="ChEBI" id="CHEBI:190135"/>
    </cofactor>
</comment>
<evidence type="ECO:0000259" key="10">
    <source>
        <dbReference type="Pfam" id="PF01106"/>
    </source>
</evidence>
<dbReference type="CDD" id="cd06664">
    <property type="entry name" value="IscU_like"/>
    <property type="match status" value="1"/>
</dbReference>
<keyword evidence="4 9" id="KW-0408">Iron</keyword>
<organism evidence="13 14">
    <name type="scientific">Campylobacter lanienae NCTC 13004</name>
    <dbReference type="NCBI Taxonomy" id="1031753"/>
    <lineage>
        <taxon>Bacteria</taxon>
        <taxon>Pseudomonadati</taxon>
        <taxon>Campylobacterota</taxon>
        <taxon>Epsilonproteobacteria</taxon>
        <taxon>Campylobacterales</taxon>
        <taxon>Campylobacteraceae</taxon>
        <taxon>Campylobacter</taxon>
    </lineage>
</organism>
<protein>
    <recommendedName>
        <fullName evidence="1 8">Nitrogen fixation protein NifU</fullName>
    </recommendedName>
</protein>
<reference evidence="14" key="1">
    <citation type="journal article" date="2017" name="Genome Biol. Evol.">
        <title>Comparative Genomic Analysis Identifies a Campylobacter Clade Deficient in Selenium Metabolism.</title>
        <authorList>
            <person name="Miller W.G."/>
            <person name="Yee E."/>
            <person name="Lopes B.S."/>
            <person name="Chapman M.H."/>
            <person name="Huynh S."/>
            <person name="Bono J.L."/>
            <person name="Parker C.T."/>
            <person name="Strachan N.J.C."/>
            <person name="Forbes K.J."/>
        </authorList>
    </citation>
    <scope>NUCLEOTIDE SEQUENCE [LARGE SCALE GENOMIC DNA]</scope>
    <source>
        <strain evidence="14">NCTC 13004</strain>
    </source>
</reference>
<feature type="binding site" evidence="9">
    <location>
        <position position="131"/>
    </location>
    <ligand>
        <name>Fe cation</name>
        <dbReference type="ChEBI" id="CHEBI:24875"/>
    </ligand>
</feature>
<keyword evidence="3 9" id="KW-0479">Metal-binding</keyword>
<dbReference type="RefSeq" id="WP_100590278.1">
    <property type="nucleotide sequence ID" value="NZ_CP015578.1"/>
</dbReference>
<evidence type="ECO:0000313" key="14">
    <source>
        <dbReference type="Proteomes" id="UP000202031"/>
    </source>
</evidence>
<dbReference type="Pfam" id="PF04324">
    <property type="entry name" value="Fer2_BFD"/>
    <property type="match status" value="1"/>
</dbReference>
<evidence type="ECO:0000256" key="6">
    <source>
        <dbReference type="ARBA" id="ARBA00023231"/>
    </source>
</evidence>
<feature type="domain" description="NIF system FeS cluster assembly NifU N-terminal" evidence="11">
    <location>
        <begin position="14"/>
        <end position="148"/>
    </location>
</feature>
<feature type="domain" description="NIF system FeS cluster assembly NifU C-terminal" evidence="10">
    <location>
        <begin position="259"/>
        <end position="329"/>
    </location>
</feature>
<evidence type="ECO:0000313" key="13">
    <source>
        <dbReference type="EMBL" id="ARQ96823.1"/>
    </source>
</evidence>
<dbReference type="GeneID" id="46920514"/>
<dbReference type="AlphaFoldDB" id="A0A1X9SKR3"/>
<dbReference type="PIRSF" id="PIRSF000375">
    <property type="entry name" value="NifU"/>
    <property type="match status" value="1"/>
</dbReference>
<dbReference type="InterPro" id="IPR016217">
    <property type="entry name" value="N_fixation_NifU"/>
</dbReference>
<evidence type="ECO:0000256" key="1">
    <source>
        <dbReference type="ARBA" id="ARBA00015278"/>
    </source>
</evidence>
<evidence type="ECO:0000256" key="9">
    <source>
        <dbReference type="PIRSR" id="PIRSR000375-1"/>
    </source>
</evidence>
<evidence type="ECO:0000256" key="3">
    <source>
        <dbReference type="ARBA" id="ARBA00022723"/>
    </source>
</evidence>
<feature type="binding site" evidence="9">
    <location>
        <position position="199"/>
    </location>
    <ligand>
        <name>[2Fe-2S] cluster</name>
        <dbReference type="ChEBI" id="CHEBI:190135"/>
    </ligand>
</feature>
<keyword evidence="2 9" id="KW-0001">2Fe-2S</keyword>
<dbReference type="PANTHER" id="PTHR10093">
    <property type="entry name" value="IRON-SULFUR CLUSTER ASSEMBLY ENZYME NIFU HOMOLOG"/>
    <property type="match status" value="1"/>
</dbReference>
<dbReference type="KEGG" id="clx:CLAN_0039"/>
<reference evidence="14" key="2">
    <citation type="journal article" date="2017" name="Genome Biol. Evol.">
        <title>Comparative genomic analysis identifies a Campylobacter clade deficient in selenium metabolism.</title>
        <authorList>
            <person name="Miller W.G."/>
            <person name="Yee E."/>
            <person name="Lopes B.S."/>
            <person name="Chapman M.H."/>
            <person name="Huynh S."/>
            <person name="Bono J.L."/>
            <person name="Parker C.T."/>
            <person name="Strachan N.J.C."/>
            <person name="Forbes K.J."/>
        </authorList>
    </citation>
    <scope>NUCLEOTIDE SEQUENCE [LARGE SCALE GENOMIC DNA]</scope>
    <source>
        <strain evidence="14">NCTC 13004</strain>
    </source>
</reference>
<dbReference type="GO" id="GO:0005506">
    <property type="term" value="F:iron ion binding"/>
    <property type="evidence" value="ECO:0007669"/>
    <property type="project" value="InterPro"/>
</dbReference>
<dbReference type="SUPFAM" id="SSF82649">
    <property type="entry name" value="SufE/NifU"/>
    <property type="match status" value="1"/>
</dbReference>
<dbReference type="InterPro" id="IPR002871">
    <property type="entry name" value="NIF_FeS_clus_asmbl_NifU_N"/>
</dbReference>
<keyword evidence="5 9" id="KW-0411">Iron-sulfur</keyword>
<comment type="function">
    <text evidence="8">May be involved in the formation or repair of [Fe-S] clusters present in iron-sulfur proteins.</text>
</comment>
<feature type="binding site" evidence="9">
    <location>
        <position position="163"/>
    </location>
    <ligand>
        <name>[2Fe-2S] cluster</name>
        <dbReference type="ChEBI" id="CHEBI:190135"/>
    </ligand>
</feature>
<dbReference type="Gene3D" id="3.90.1010.10">
    <property type="match status" value="1"/>
</dbReference>
<proteinExistence type="inferred from homology"/>
<name>A0A1X9SKR3_9BACT</name>
<dbReference type="InterPro" id="IPR034904">
    <property type="entry name" value="FSCA_dom_sf"/>
</dbReference>
<dbReference type="Proteomes" id="UP000202031">
    <property type="component" value="Chromosome"/>
</dbReference>
<evidence type="ECO:0000256" key="2">
    <source>
        <dbReference type="ARBA" id="ARBA00022714"/>
    </source>
</evidence>
<evidence type="ECO:0000256" key="5">
    <source>
        <dbReference type="ARBA" id="ARBA00023014"/>
    </source>
</evidence>
<feature type="binding site" evidence="9">
    <location>
        <position position="196"/>
    </location>
    <ligand>
        <name>[2Fe-2S] cluster</name>
        <dbReference type="ChEBI" id="CHEBI:190135"/>
    </ligand>
</feature>
<dbReference type="EMBL" id="CP015578">
    <property type="protein sequence ID" value="ARQ96823.1"/>
    <property type="molecule type" value="Genomic_DNA"/>
</dbReference>
<evidence type="ECO:0000256" key="4">
    <source>
        <dbReference type="ARBA" id="ARBA00023004"/>
    </source>
</evidence>
<evidence type="ECO:0000256" key="7">
    <source>
        <dbReference type="ARBA" id="ARBA00034078"/>
    </source>
</evidence>
<dbReference type="Gene3D" id="3.30.300.130">
    <property type="entry name" value="Fe-S cluster assembly (FSCA)"/>
    <property type="match status" value="1"/>
</dbReference>
<sequence length="331" mass="36114">MAKGNLISGNIWEEYSQKVQDAMNHPKNMGEITEEDAKAIGCKLIIADHGAESCGDAVRLYWAVDEASDVIKDAKFKSFGCGTAIASSDYMAELCKGKTVDQAVKITNLDVERAMRDNPDTPAVPPQKMHCSVMAYDVIKAAAASYKGVDPEHFEDEIIVCECARVSLGTIKEVIRLNDLTTVEEITQYTKAGAFCKSCIKPGGHEKREYYLVDILAEVRSEMESERLKAIADAKISGSGIDSDLSFEELSVVKQLKAVEAIIDEHVRPMLEMDGGNMEILDIKSEGGRTDIYIRYLGACSGCASGATGTLYAIENILQENLSPNIRVIPV</sequence>
<feature type="binding site" evidence="9">
    <location>
        <position position="81"/>
    </location>
    <ligand>
        <name>Fe cation</name>
        <dbReference type="ChEBI" id="CHEBI:24875"/>
    </ligand>
</feature>
<feature type="binding site" evidence="9">
    <location>
        <position position="54"/>
    </location>
    <ligand>
        <name>Fe cation</name>
        <dbReference type="ChEBI" id="CHEBI:24875"/>
    </ligand>
</feature>
<dbReference type="InterPro" id="IPR007419">
    <property type="entry name" value="BFD-like_2Fe2S-bd_dom"/>
</dbReference>
<dbReference type="FunFam" id="1.10.10.1100:FF:000008">
    <property type="entry name" value="Nitrogen fixation protein NifU"/>
    <property type="match status" value="1"/>
</dbReference>
<keyword evidence="6 8" id="KW-0535">Nitrogen fixation</keyword>
<dbReference type="GO" id="GO:0016226">
    <property type="term" value="P:iron-sulfur cluster assembly"/>
    <property type="evidence" value="ECO:0007669"/>
    <property type="project" value="InterPro"/>
</dbReference>
<dbReference type="SUPFAM" id="SSF117916">
    <property type="entry name" value="Fe-S cluster assembly (FSCA) domain-like"/>
    <property type="match status" value="1"/>
</dbReference>
<comment type="cofactor">
    <cofactor evidence="9">
        <name>Fe cation</name>
        <dbReference type="ChEBI" id="CHEBI:24875"/>
    </cofactor>
    <text evidence="9">Binds 1 Fe cation per subunit.</text>
</comment>
<comment type="cofactor">
    <cofactor evidence="9">
        <name>[2Fe-2S] cluster</name>
        <dbReference type="ChEBI" id="CHEBI:190135"/>
    </cofactor>
    <text evidence="9">Binds 1 [2Fe-2S] cluster per subunit.</text>
</comment>
<dbReference type="InterPro" id="IPR001075">
    <property type="entry name" value="NIF_FeS_clus_asmbl_NifU_C"/>
</dbReference>
<evidence type="ECO:0000259" key="11">
    <source>
        <dbReference type="Pfam" id="PF01592"/>
    </source>
</evidence>